<feature type="domain" description="GtrA/DPMS transmembrane" evidence="7">
    <location>
        <begin position="14"/>
        <end position="130"/>
    </location>
</feature>
<dbReference type="PANTHER" id="PTHR38459:SF1">
    <property type="entry name" value="PROPHAGE BACTOPRENOL-LINKED GLUCOSE TRANSLOCASE HOMOLOG"/>
    <property type="match status" value="1"/>
</dbReference>
<organism evidence="8">
    <name type="scientific">candidate division WOR-3 bacterium</name>
    <dbReference type="NCBI Taxonomy" id="2052148"/>
    <lineage>
        <taxon>Bacteria</taxon>
        <taxon>Bacteria division WOR-3</taxon>
    </lineage>
</organism>
<keyword evidence="4 6" id="KW-1133">Transmembrane helix</keyword>
<evidence type="ECO:0000256" key="3">
    <source>
        <dbReference type="ARBA" id="ARBA00022692"/>
    </source>
</evidence>
<keyword evidence="3 6" id="KW-0812">Transmembrane</keyword>
<comment type="similarity">
    <text evidence="2">Belongs to the GtrA family.</text>
</comment>
<dbReference type="AlphaFoldDB" id="A0A7C1BG65"/>
<evidence type="ECO:0000256" key="2">
    <source>
        <dbReference type="ARBA" id="ARBA00009399"/>
    </source>
</evidence>
<dbReference type="Proteomes" id="UP000885931">
    <property type="component" value="Unassembled WGS sequence"/>
</dbReference>
<keyword evidence="5 6" id="KW-0472">Membrane</keyword>
<dbReference type="PANTHER" id="PTHR38459">
    <property type="entry name" value="PROPHAGE BACTOPRENOL-LINKED GLUCOSE TRANSLOCASE HOMOLOG"/>
    <property type="match status" value="1"/>
</dbReference>
<protein>
    <submittedName>
        <fullName evidence="8">GtrA family protein</fullName>
    </submittedName>
</protein>
<comment type="subcellular location">
    <subcellularLocation>
        <location evidence="1">Membrane</location>
        <topology evidence="1">Multi-pass membrane protein</topology>
    </subcellularLocation>
</comment>
<reference evidence="8" key="1">
    <citation type="journal article" date="2020" name="mSystems">
        <title>Genome- and Community-Level Interaction Insights into Carbon Utilization and Element Cycling Functions of Hydrothermarchaeota in Hydrothermal Sediment.</title>
        <authorList>
            <person name="Zhou Z."/>
            <person name="Liu Y."/>
            <person name="Xu W."/>
            <person name="Pan J."/>
            <person name="Luo Z.H."/>
            <person name="Li M."/>
        </authorList>
    </citation>
    <scope>NUCLEOTIDE SEQUENCE [LARGE SCALE GENOMIC DNA]</scope>
    <source>
        <strain evidence="8">HyVt-237</strain>
    </source>
</reference>
<evidence type="ECO:0000256" key="6">
    <source>
        <dbReference type="SAM" id="Phobius"/>
    </source>
</evidence>
<proteinExistence type="inferred from homology"/>
<dbReference type="InterPro" id="IPR051401">
    <property type="entry name" value="GtrA_CellWall_Glycosyl"/>
</dbReference>
<evidence type="ECO:0000313" key="8">
    <source>
        <dbReference type="EMBL" id="HDM90640.1"/>
    </source>
</evidence>
<dbReference type="EMBL" id="DRBW01000204">
    <property type="protein sequence ID" value="HDM90640.1"/>
    <property type="molecule type" value="Genomic_DNA"/>
</dbReference>
<sequence length="132" mass="14940">MRLWGFLDIKRFLKFSVVGASGVVVNLGLLYIFVNFAGLDKFLSGALAIELSILNNFFWNNLWTWRERRAESVFLRLLKYNLATASTSALGNYAMFAFLLKLGLNYLIADAIGIGVAVIINFFLSDRWVFKG</sequence>
<evidence type="ECO:0000256" key="1">
    <source>
        <dbReference type="ARBA" id="ARBA00004141"/>
    </source>
</evidence>
<feature type="transmembrane region" description="Helical" evidence="6">
    <location>
        <begin position="106"/>
        <end position="124"/>
    </location>
</feature>
<evidence type="ECO:0000256" key="5">
    <source>
        <dbReference type="ARBA" id="ARBA00023136"/>
    </source>
</evidence>
<accession>A0A7C1BG65</accession>
<evidence type="ECO:0000256" key="4">
    <source>
        <dbReference type="ARBA" id="ARBA00022989"/>
    </source>
</evidence>
<name>A0A7C1BG65_UNCW3</name>
<evidence type="ECO:0000259" key="7">
    <source>
        <dbReference type="Pfam" id="PF04138"/>
    </source>
</evidence>
<feature type="transmembrane region" description="Helical" evidence="6">
    <location>
        <begin position="12"/>
        <end position="36"/>
    </location>
</feature>
<comment type="caution">
    <text evidence="8">The sequence shown here is derived from an EMBL/GenBank/DDBJ whole genome shotgun (WGS) entry which is preliminary data.</text>
</comment>
<dbReference type="Pfam" id="PF04138">
    <property type="entry name" value="GtrA_DPMS_TM"/>
    <property type="match status" value="1"/>
</dbReference>
<gene>
    <name evidence="8" type="ORF">ENG67_05500</name>
</gene>
<dbReference type="InterPro" id="IPR007267">
    <property type="entry name" value="GtrA_DPMS_TM"/>
</dbReference>
<dbReference type="GO" id="GO:0005886">
    <property type="term" value="C:plasma membrane"/>
    <property type="evidence" value="ECO:0007669"/>
    <property type="project" value="TreeGrafter"/>
</dbReference>
<dbReference type="GO" id="GO:0000271">
    <property type="term" value="P:polysaccharide biosynthetic process"/>
    <property type="evidence" value="ECO:0007669"/>
    <property type="project" value="InterPro"/>
</dbReference>